<dbReference type="InterPro" id="IPR017441">
    <property type="entry name" value="Protein_kinase_ATP_BS"/>
</dbReference>
<dbReference type="Proteomes" id="UP000661607">
    <property type="component" value="Unassembled WGS sequence"/>
</dbReference>
<dbReference type="EC" id="2.7.11.1" evidence="1"/>
<feature type="domain" description="Protein kinase" evidence="10">
    <location>
        <begin position="12"/>
        <end position="278"/>
    </location>
</feature>
<feature type="binding site" evidence="7">
    <location>
        <position position="41"/>
    </location>
    <ligand>
        <name>ATP</name>
        <dbReference type="ChEBI" id="CHEBI:30616"/>
    </ligand>
</feature>
<evidence type="ECO:0000256" key="8">
    <source>
        <dbReference type="SAM" id="MobiDB-lite"/>
    </source>
</evidence>
<keyword evidence="9" id="KW-0472">Membrane</keyword>
<protein>
    <recommendedName>
        <fullName evidence="1">non-specific serine/threonine protein kinase</fullName>
        <ecNumber evidence="1">2.7.11.1</ecNumber>
    </recommendedName>
</protein>
<keyword evidence="9" id="KW-0812">Transmembrane</keyword>
<dbReference type="PROSITE" id="PS00108">
    <property type="entry name" value="PROTEIN_KINASE_ST"/>
    <property type="match status" value="1"/>
</dbReference>
<dbReference type="SMART" id="SM00220">
    <property type="entry name" value="S_TKc"/>
    <property type="match status" value="1"/>
</dbReference>
<feature type="region of interest" description="Disordered" evidence="8">
    <location>
        <begin position="235"/>
        <end position="384"/>
    </location>
</feature>
<keyword evidence="5 11" id="KW-0418">Kinase</keyword>
<dbReference type="Gene3D" id="3.30.200.20">
    <property type="entry name" value="Phosphorylase Kinase, domain 1"/>
    <property type="match status" value="1"/>
</dbReference>
<evidence type="ECO:0000256" key="5">
    <source>
        <dbReference type="ARBA" id="ARBA00022777"/>
    </source>
</evidence>
<dbReference type="PROSITE" id="PS50011">
    <property type="entry name" value="PROTEIN_KINASE_DOM"/>
    <property type="match status" value="1"/>
</dbReference>
<dbReference type="Gene3D" id="1.10.510.10">
    <property type="entry name" value="Transferase(Phosphotransferase) domain 1"/>
    <property type="match status" value="1"/>
</dbReference>
<dbReference type="RefSeq" id="WP_192773336.1">
    <property type="nucleotide sequence ID" value="NZ_BAAASY010000023.1"/>
</dbReference>
<dbReference type="PANTHER" id="PTHR43289:SF6">
    <property type="entry name" value="SERINE_THREONINE-PROTEIN KINASE NEKL-3"/>
    <property type="match status" value="1"/>
</dbReference>
<organism evidence="11 12">
    <name type="scientific">Nonomuraea africana</name>
    <dbReference type="NCBI Taxonomy" id="46171"/>
    <lineage>
        <taxon>Bacteria</taxon>
        <taxon>Bacillati</taxon>
        <taxon>Actinomycetota</taxon>
        <taxon>Actinomycetes</taxon>
        <taxon>Streptosporangiales</taxon>
        <taxon>Streptosporangiaceae</taxon>
        <taxon>Nonomuraea</taxon>
    </lineage>
</organism>
<feature type="transmembrane region" description="Helical" evidence="9">
    <location>
        <begin position="404"/>
        <end position="427"/>
    </location>
</feature>
<evidence type="ECO:0000256" key="7">
    <source>
        <dbReference type="PROSITE-ProRule" id="PRU10141"/>
    </source>
</evidence>
<evidence type="ECO:0000256" key="2">
    <source>
        <dbReference type="ARBA" id="ARBA00022527"/>
    </source>
</evidence>
<dbReference type="InterPro" id="IPR011009">
    <property type="entry name" value="Kinase-like_dom_sf"/>
</dbReference>
<dbReference type="Pfam" id="PF00069">
    <property type="entry name" value="Pkinase"/>
    <property type="match status" value="1"/>
</dbReference>
<feature type="compositionally biased region" description="Basic and acidic residues" evidence="8">
    <location>
        <begin position="250"/>
        <end position="259"/>
    </location>
</feature>
<feature type="compositionally biased region" description="Pro residues" evidence="8">
    <location>
        <begin position="487"/>
        <end position="503"/>
    </location>
</feature>
<dbReference type="InterPro" id="IPR000719">
    <property type="entry name" value="Prot_kinase_dom"/>
</dbReference>
<evidence type="ECO:0000313" key="12">
    <source>
        <dbReference type="Proteomes" id="UP000661607"/>
    </source>
</evidence>
<sequence>MLGSGTTLNDRYRLTTRLGGGGMGEVWRADDAVLGRAVAVKVLLPALMEDPRFAQRFQNEARAMATLAHPGVVDVYDCGTCELGDGRRVSFLVMEFIDGESLDRLLRRSALTSEETMRLVAEVADALAAAHEHGIVHRDVKPANLMIRPDGSVTLTDFGIAHSASGGQLTATGTVLCSAGYCAPEQASAGTITPAVDIYALGVVAYQCLTGKLPFDGETPVQIIFKHLRAPVPPLPDDVPPGPRVLVGRALEKDPERRWPSASDMAAAARHAAAHPHASIWSSATPPSTADPSRSPDGSGRAAHAPGASSGMPGQASAVAGGPSGTAGQASAVGGGSSGTPGRTFAESGGSAAPHDGSTASHGRPSGAPPSAESGVTVGAGARHEGAGPVTALARAERGGRRRALVMAAATMAALIATLAAVGWTWFRDPEPLEGVRPDQQVPLPVVGRTAEVRLPVKQDQVRPPTSTARDGKVAPSPTIPTAVPTTPRPSAPVTPPASPPQEPTKEPTPEPSPEPTTQPSPQEPTTAPTSAPPTPDPQTGTGEIQCIRAPCP</sequence>
<comment type="caution">
    <text evidence="11">The sequence shown here is derived from an EMBL/GenBank/DDBJ whole genome shotgun (WGS) entry which is preliminary data.</text>
</comment>
<accession>A0ABR9K7M3</accession>
<evidence type="ECO:0000256" key="6">
    <source>
        <dbReference type="ARBA" id="ARBA00022840"/>
    </source>
</evidence>
<evidence type="ECO:0000313" key="11">
    <source>
        <dbReference type="EMBL" id="MBE1557805.1"/>
    </source>
</evidence>
<evidence type="ECO:0000256" key="3">
    <source>
        <dbReference type="ARBA" id="ARBA00022679"/>
    </source>
</evidence>
<feature type="region of interest" description="Disordered" evidence="8">
    <location>
        <begin position="455"/>
        <end position="553"/>
    </location>
</feature>
<dbReference type="PROSITE" id="PS00107">
    <property type="entry name" value="PROTEIN_KINASE_ATP"/>
    <property type="match status" value="1"/>
</dbReference>
<keyword evidence="3 11" id="KW-0808">Transferase</keyword>
<evidence type="ECO:0000259" key="10">
    <source>
        <dbReference type="PROSITE" id="PS50011"/>
    </source>
</evidence>
<gene>
    <name evidence="11" type="ORF">H4W81_000584</name>
</gene>
<dbReference type="PANTHER" id="PTHR43289">
    <property type="entry name" value="MITOGEN-ACTIVATED PROTEIN KINASE KINASE KINASE 20-RELATED"/>
    <property type="match status" value="1"/>
</dbReference>
<evidence type="ECO:0000256" key="9">
    <source>
        <dbReference type="SAM" id="Phobius"/>
    </source>
</evidence>
<keyword evidence="4 7" id="KW-0547">Nucleotide-binding</keyword>
<evidence type="ECO:0000256" key="4">
    <source>
        <dbReference type="ARBA" id="ARBA00022741"/>
    </source>
</evidence>
<feature type="compositionally biased region" description="Pro residues" evidence="8">
    <location>
        <begin position="510"/>
        <end position="523"/>
    </location>
</feature>
<keyword evidence="9" id="KW-1133">Transmembrane helix</keyword>
<proteinExistence type="predicted"/>
<dbReference type="EMBL" id="JADBEF010000001">
    <property type="protein sequence ID" value="MBE1557805.1"/>
    <property type="molecule type" value="Genomic_DNA"/>
</dbReference>
<reference evidence="11 12" key="1">
    <citation type="submission" date="2020-10" db="EMBL/GenBank/DDBJ databases">
        <title>Sequencing the genomes of 1000 actinobacteria strains.</title>
        <authorList>
            <person name="Klenk H.-P."/>
        </authorList>
    </citation>
    <scope>NUCLEOTIDE SEQUENCE [LARGE SCALE GENOMIC DNA]</scope>
    <source>
        <strain evidence="11 12">DSM 43748</strain>
    </source>
</reference>
<dbReference type="InterPro" id="IPR008271">
    <property type="entry name" value="Ser/Thr_kinase_AS"/>
</dbReference>
<feature type="compositionally biased region" description="Low complexity" evidence="8">
    <location>
        <begin position="261"/>
        <end position="297"/>
    </location>
</feature>
<name>A0ABR9K7M3_9ACTN</name>
<dbReference type="SUPFAM" id="SSF56112">
    <property type="entry name" value="Protein kinase-like (PK-like)"/>
    <property type="match status" value="1"/>
</dbReference>
<keyword evidence="6 7" id="KW-0067">ATP-binding</keyword>
<dbReference type="GO" id="GO:0004674">
    <property type="term" value="F:protein serine/threonine kinase activity"/>
    <property type="evidence" value="ECO:0007669"/>
    <property type="project" value="UniProtKB-EC"/>
</dbReference>
<evidence type="ECO:0000256" key="1">
    <source>
        <dbReference type="ARBA" id="ARBA00012513"/>
    </source>
</evidence>
<keyword evidence="2" id="KW-0723">Serine/threonine-protein kinase</keyword>
<dbReference type="CDD" id="cd14014">
    <property type="entry name" value="STKc_PknB_like"/>
    <property type="match status" value="1"/>
</dbReference>
<keyword evidence="12" id="KW-1185">Reference proteome</keyword>